<dbReference type="InterPro" id="IPR013766">
    <property type="entry name" value="Thioredoxin_domain"/>
</dbReference>
<name>A0A6N4SUX5_CYTH3</name>
<dbReference type="GO" id="GO:0016209">
    <property type="term" value="F:antioxidant activity"/>
    <property type="evidence" value="ECO:0007669"/>
    <property type="project" value="InterPro"/>
</dbReference>
<dbReference type="AlphaFoldDB" id="A0A6N4SUX5"/>
<dbReference type="Pfam" id="PF00578">
    <property type="entry name" value="AhpC-TSA"/>
    <property type="match status" value="1"/>
</dbReference>
<dbReference type="InterPro" id="IPR036249">
    <property type="entry name" value="Thioredoxin-like_sf"/>
</dbReference>
<reference evidence="6 7" key="1">
    <citation type="journal article" date="2007" name="Appl. Environ. Microbiol.">
        <title>Genome sequence of the cellulolytic gliding bacterium Cytophaga hutchinsonii.</title>
        <authorList>
            <person name="Xie G."/>
            <person name="Bruce D.C."/>
            <person name="Challacombe J.F."/>
            <person name="Chertkov O."/>
            <person name="Detter J.C."/>
            <person name="Gilna P."/>
            <person name="Han C.S."/>
            <person name="Lucas S."/>
            <person name="Misra M."/>
            <person name="Myers G.L."/>
            <person name="Richardson P."/>
            <person name="Tapia R."/>
            <person name="Thayer N."/>
            <person name="Thompson L.S."/>
            <person name="Brettin T.S."/>
            <person name="Henrissat B."/>
            <person name="Wilson D.B."/>
            <person name="McBride M.J."/>
        </authorList>
    </citation>
    <scope>NUCLEOTIDE SEQUENCE [LARGE SCALE GENOMIC DNA]</scope>
    <source>
        <strain evidence="7">ATCC 33406 / DSM 1761 / CIP 103989 / NBRC 15051 / NCIMB 9469 / D465</strain>
    </source>
</reference>
<dbReference type="KEGG" id="chu:CHU_3043"/>
<dbReference type="CDD" id="cd02966">
    <property type="entry name" value="TlpA_like_family"/>
    <property type="match status" value="1"/>
</dbReference>
<evidence type="ECO:0000256" key="2">
    <source>
        <dbReference type="ARBA" id="ARBA00022748"/>
    </source>
</evidence>
<gene>
    <name evidence="6" type="ordered locus">CHU_3043</name>
</gene>
<protein>
    <submittedName>
        <fullName evidence="6">Thioredoxin family protein</fullName>
    </submittedName>
</protein>
<dbReference type="Pfam" id="PF14289">
    <property type="entry name" value="DUF4369"/>
    <property type="match status" value="1"/>
</dbReference>
<comment type="subcellular location">
    <subcellularLocation>
        <location evidence="1">Cell envelope</location>
    </subcellularLocation>
</comment>
<evidence type="ECO:0000313" key="6">
    <source>
        <dbReference type="EMBL" id="ABG60284.1"/>
    </source>
</evidence>
<dbReference type="Proteomes" id="UP000001822">
    <property type="component" value="Chromosome"/>
</dbReference>
<feature type="domain" description="Thioredoxin" evidence="5">
    <location>
        <begin position="292"/>
        <end position="433"/>
    </location>
</feature>
<dbReference type="PANTHER" id="PTHR42852">
    <property type="entry name" value="THIOL:DISULFIDE INTERCHANGE PROTEIN DSBE"/>
    <property type="match status" value="1"/>
</dbReference>
<keyword evidence="3" id="KW-1015">Disulfide bond</keyword>
<dbReference type="PROSITE" id="PS00194">
    <property type="entry name" value="THIOREDOXIN_1"/>
    <property type="match status" value="1"/>
</dbReference>
<dbReference type="GO" id="GO:0016491">
    <property type="term" value="F:oxidoreductase activity"/>
    <property type="evidence" value="ECO:0007669"/>
    <property type="project" value="InterPro"/>
</dbReference>
<dbReference type="SUPFAM" id="SSF52833">
    <property type="entry name" value="Thioredoxin-like"/>
    <property type="match status" value="1"/>
</dbReference>
<dbReference type="GO" id="GO:0030313">
    <property type="term" value="C:cell envelope"/>
    <property type="evidence" value="ECO:0007669"/>
    <property type="project" value="UniProtKB-SubCell"/>
</dbReference>
<evidence type="ECO:0000256" key="3">
    <source>
        <dbReference type="ARBA" id="ARBA00023157"/>
    </source>
</evidence>
<proteinExistence type="predicted"/>
<organism evidence="6 7">
    <name type="scientific">Cytophaga hutchinsonii (strain ATCC 33406 / DSM 1761 / CIP 103989 / NBRC 15051 / NCIMB 9469 / D465)</name>
    <dbReference type="NCBI Taxonomy" id="269798"/>
    <lineage>
        <taxon>Bacteria</taxon>
        <taxon>Pseudomonadati</taxon>
        <taxon>Bacteroidota</taxon>
        <taxon>Cytophagia</taxon>
        <taxon>Cytophagales</taxon>
        <taxon>Cytophagaceae</taxon>
        <taxon>Cytophaga</taxon>
    </lineage>
</organism>
<dbReference type="InterPro" id="IPR000866">
    <property type="entry name" value="AhpC/TSA"/>
</dbReference>
<dbReference type="InterPro" id="IPR017937">
    <property type="entry name" value="Thioredoxin_CS"/>
</dbReference>
<dbReference type="PROSITE" id="PS51352">
    <property type="entry name" value="THIOREDOXIN_2"/>
    <property type="match status" value="1"/>
</dbReference>
<dbReference type="InterPro" id="IPR050553">
    <property type="entry name" value="Thioredoxin_ResA/DsbE_sf"/>
</dbReference>
<sequence length="433" mass="48288">MLSAVTAKPISIKGKFTKTETGYSTIYLYKYLGNAVYVFDSTKYVNGAFEFKFNDVIPTGFYKIGFDKADAITLVAGYESIVITGNPDIERSMTITGSKENDLFHEYQKINKTQNAQNAILNQQAQQLQQRPGMTEELFNIEIAGLRKKSDSLNTAYSAQMTKLAAEHSGLFMTKVISMFLFDNKTAETFFTPAEFTDKEYAAGDMLPSKVQAYFQYYVTQDLYSWKAAAEKLINTCPAGSDNRQVFYASVIPLFTQNDLDYAKGLTNTFLKEYPKSAEAKQLKASMPKGALSIGEEVPDITLTDINGKRLSLSSLKGKVVLIDFWASWCGPCRGENPNVVNAYNKYKEKGFTVFSVSLDTNKDQWQAAINKDGLAWPNHVSDLKGWSSDPAKLYNVKGIPATFLIDQQGKLIAMNLRGEDLQAKLAELLNKP</sequence>
<dbReference type="PANTHER" id="PTHR42852:SF6">
    <property type="entry name" value="THIOL:DISULFIDE INTERCHANGE PROTEIN DSBE"/>
    <property type="match status" value="1"/>
</dbReference>
<dbReference type="GO" id="GO:0017004">
    <property type="term" value="P:cytochrome complex assembly"/>
    <property type="evidence" value="ECO:0007669"/>
    <property type="project" value="UniProtKB-KW"/>
</dbReference>
<dbReference type="Gene3D" id="3.40.30.10">
    <property type="entry name" value="Glutaredoxin"/>
    <property type="match status" value="1"/>
</dbReference>
<keyword evidence="4" id="KW-0676">Redox-active center</keyword>
<keyword evidence="2" id="KW-0201">Cytochrome c-type biogenesis</keyword>
<dbReference type="InterPro" id="IPR025380">
    <property type="entry name" value="DUF4369"/>
</dbReference>
<evidence type="ECO:0000256" key="1">
    <source>
        <dbReference type="ARBA" id="ARBA00004196"/>
    </source>
</evidence>
<keyword evidence="7" id="KW-1185">Reference proteome</keyword>
<dbReference type="EMBL" id="CP000383">
    <property type="protein sequence ID" value="ABG60284.1"/>
    <property type="molecule type" value="Genomic_DNA"/>
</dbReference>
<accession>A0A6N4SUX5</accession>
<evidence type="ECO:0000313" key="7">
    <source>
        <dbReference type="Proteomes" id="UP000001822"/>
    </source>
</evidence>
<evidence type="ECO:0000259" key="5">
    <source>
        <dbReference type="PROSITE" id="PS51352"/>
    </source>
</evidence>
<evidence type="ECO:0000256" key="4">
    <source>
        <dbReference type="ARBA" id="ARBA00023284"/>
    </source>
</evidence>